<evidence type="ECO:0000313" key="11">
    <source>
        <dbReference type="EMBL" id="MBP0438844.1"/>
    </source>
</evidence>
<dbReference type="InterPro" id="IPR000515">
    <property type="entry name" value="MetI-like"/>
</dbReference>
<feature type="transmembrane region" description="Helical" evidence="9">
    <location>
        <begin position="67"/>
        <end position="93"/>
    </location>
</feature>
<sequence length="286" mass="30501">MPASLCERKGLLHLKRRVLPGLPLALGITLLYVGFIVALPLGALIYKAGTLGLEDYWRIVSSERAVASYRVTAGSAAIATAFNLVFGMALAWVLVRYQFPGKRLVDAIVDLPFALPTAVAGIALTTLFAANGWLGSPLASIGIPVAYTPLGIVVAMAFTSLPFIVRTVQPVLEDLDPALEEAGQSLGGSDWTIFRQVMLPLLAPALMAGVSLSFARSLGEFGAIIFIAGNQPMSTEITALLAFIRLEEYDYQAAAAIASVLLITAFVMLAVTNFLQARALRYTQRS</sequence>
<evidence type="ECO:0000256" key="3">
    <source>
        <dbReference type="ARBA" id="ARBA00022448"/>
    </source>
</evidence>
<comment type="subcellular location">
    <subcellularLocation>
        <location evidence="1">Cell membrane</location>
        <topology evidence="1">Multi-pass membrane protein</topology>
    </subcellularLocation>
</comment>
<dbReference type="InterPro" id="IPR035906">
    <property type="entry name" value="MetI-like_sf"/>
</dbReference>
<dbReference type="Gene3D" id="1.10.3720.10">
    <property type="entry name" value="MetI-like"/>
    <property type="match status" value="1"/>
</dbReference>
<evidence type="ECO:0000313" key="12">
    <source>
        <dbReference type="Proteomes" id="UP000666240"/>
    </source>
</evidence>
<gene>
    <name evidence="11" type="primary">cysT</name>
    <name evidence="11" type="ORF">J5Y06_09310</name>
</gene>
<protein>
    <recommendedName>
        <fullName evidence="9">Sulfate transport system permease protein CysT</fullName>
    </recommendedName>
</protein>
<keyword evidence="5 9" id="KW-1133">Transmembrane helix</keyword>
<evidence type="ECO:0000256" key="4">
    <source>
        <dbReference type="ARBA" id="ARBA00022692"/>
    </source>
</evidence>
<feature type="transmembrane region" description="Helical" evidence="9">
    <location>
        <begin position="24"/>
        <end position="46"/>
    </location>
</feature>
<dbReference type="InterPro" id="IPR011865">
    <property type="entry name" value="CysT_permease"/>
</dbReference>
<dbReference type="NCBIfam" id="TIGR00969">
    <property type="entry name" value="3a0106s02"/>
    <property type="match status" value="1"/>
</dbReference>
<evidence type="ECO:0000259" key="10">
    <source>
        <dbReference type="PROSITE" id="PS50928"/>
    </source>
</evidence>
<evidence type="ECO:0000256" key="2">
    <source>
        <dbReference type="ARBA" id="ARBA00011779"/>
    </source>
</evidence>
<dbReference type="SUPFAM" id="SSF161098">
    <property type="entry name" value="MetI-like"/>
    <property type="match status" value="1"/>
</dbReference>
<dbReference type="GO" id="GO:0005886">
    <property type="term" value="C:plasma membrane"/>
    <property type="evidence" value="ECO:0007669"/>
    <property type="project" value="UniProtKB-SubCell"/>
</dbReference>
<feature type="transmembrane region" description="Helical" evidence="9">
    <location>
        <begin position="146"/>
        <end position="165"/>
    </location>
</feature>
<evidence type="ECO:0000256" key="9">
    <source>
        <dbReference type="RuleBase" id="RU366001"/>
    </source>
</evidence>
<evidence type="ECO:0000256" key="8">
    <source>
        <dbReference type="ARBA" id="ARBA00025323"/>
    </source>
</evidence>
<dbReference type="NCBIfam" id="TIGR02139">
    <property type="entry name" value="permease_CysT"/>
    <property type="match status" value="1"/>
</dbReference>
<proteinExistence type="inferred from homology"/>
<comment type="subunit">
    <text evidence="2">The complex is composed of two ATP-binding proteins (CysA), two transmembrane proteins (CysT and CysW) and a solute-binding protein (CysP).</text>
</comment>
<evidence type="ECO:0000256" key="1">
    <source>
        <dbReference type="ARBA" id="ARBA00004651"/>
    </source>
</evidence>
<dbReference type="PROSITE" id="PS50928">
    <property type="entry name" value="ABC_TM1"/>
    <property type="match status" value="1"/>
</dbReference>
<feature type="transmembrane region" description="Helical" evidence="9">
    <location>
        <begin position="221"/>
        <end position="245"/>
    </location>
</feature>
<feature type="transmembrane region" description="Helical" evidence="9">
    <location>
        <begin position="251"/>
        <end position="275"/>
    </location>
</feature>
<comment type="caution">
    <text evidence="11">The sequence shown here is derived from an EMBL/GenBank/DDBJ whole genome shotgun (WGS) entry which is preliminary data.</text>
</comment>
<dbReference type="AlphaFoldDB" id="A0A8J7UH58"/>
<dbReference type="GO" id="GO:0015419">
    <property type="term" value="F:ABC-type sulfate transporter activity"/>
    <property type="evidence" value="ECO:0007669"/>
    <property type="project" value="UniProtKB-UniRule"/>
</dbReference>
<feature type="transmembrane region" description="Helical" evidence="9">
    <location>
        <begin position="113"/>
        <end position="134"/>
    </location>
</feature>
<comment type="similarity">
    <text evidence="9">Belongs to the binding-protein-dependent transport system permease family. CysTW subfamily.</text>
</comment>
<organism evidence="11 12">
    <name type="scientific">Tianweitania sediminis</name>
    <dbReference type="NCBI Taxonomy" id="1502156"/>
    <lineage>
        <taxon>Bacteria</taxon>
        <taxon>Pseudomonadati</taxon>
        <taxon>Pseudomonadota</taxon>
        <taxon>Alphaproteobacteria</taxon>
        <taxon>Hyphomicrobiales</taxon>
        <taxon>Phyllobacteriaceae</taxon>
        <taxon>Tianweitania</taxon>
    </lineage>
</organism>
<dbReference type="EMBL" id="JAGIYY010000002">
    <property type="protein sequence ID" value="MBP0438844.1"/>
    <property type="molecule type" value="Genomic_DNA"/>
</dbReference>
<comment type="function">
    <text evidence="8">Part of the ABC transporter complex CysAWTP (TC 3.A.1.6.1) involved in sulfate/thiosulfate import. Probably responsible for the translocation of the substrate across the membrane.</text>
</comment>
<evidence type="ECO:0000256" key="7">
    <source>
        <dbReference type="ARBA" id="ARBA00023136"/>
    </source>
</evidence>
<evidence type="ECO:0000256" key="5">
    <source>
        <dbReference type="ARBA" id="ARBA00022989"/>
    </source>
</evidence>
<keyword evidence="12" id="KW-1185">Reference proteome</keyword>
<keyword evidence="3 9" id="KW-0813">Transport</keyword>
<dbReference type="PANTHER" id="PTHR30406">
    <property type="entry name" value="SULFATE TRANSPORT SYSTEM PERMEASE PROTEIN"/>
    <property type="match status" value="1"/>
</dbReference>
<dbReference type="Pfam" id="PF00528">
    <property type="entry name" value="BPD_transp_1"/>
    <property type="match status" value="1"/>
</dbReference>
<dbReference type="PANTHER" id="PTHR30406:SF10">
    <property type="entry name" value="SULFATE TRANSPORT SYSTEM PERMEASE PROTEIN CYST"/>
    <property type="match status" value="1"/>
</dbReference>
<feature type="domain" description="ABC transmembrane type-1" evidence="10">
    <location>
        <begin position="69"/>
        <end position="272"/>
    </location>
</feature>
<dbReference type="FunFam" id="1.10.3720.10:FF:000004">
    <property type="entry name" value="Sulfate transport system permease protein CysT"/>
    <property type="match status" value="1"/>
</dbReference>
<dbReference type="CDD" id="cd06261">
    <property type="entry name" value="TM_PBP2"/>
    <property type="match status" value="1"/>
</dbReference>
<keyword evidence="7 9" id="KW-0472">Membrane</keyword>
<feature type="transmembrane region" description="Helical" evidence="9">
    <location>
        <begin position="193"/>
        <end position="214"/>
    </location>
</feature>
<accession>A0A8J7UH58</accession>
<keyword evidence="6 9" id="KW-0764">Sulfate transport</keyword>
<reference evidence="11" key="1">
    <citation type="submission" date="2021-03" db="EMBL/GenBank/DDBJ databases">
        <title>Genome sequencing and assembly of Tianweitania sediminis.</title>
        <authorList>
            <person name="Chhetri G."/>
        </authorList>
    </citation>
    <scope>NUCLEOTIDE SEQUENCE</scope>
    <source>
        <strain evidence="11">Z8</strain>
    </source>
</reference>
<dbReference type="InterPro" id="IPR005667">
    <property type="entry name" value="Sulph_transpt2"/>
</dbReference>
<dbReference type="Proteomes" id="UP000666240">
    <property type="component" value="Unassembled WGS sequence"/>
</dbReference>
<evidence type="ECO:0000256" key="6">
    <source>
        <dbReference type="ARBA" id="ARBA00023032"/>
    </source>
</evidence>
<name>A0A8J7UH58_9HYPH</name>
<comment type="function">
    <text evidence="9">Part of the ABC transporter complex (TC 3.A.1.6.1) involved in sulfate/thiosulfate import.</text>
</comment>
<keyword evidence="4 9" id="KW-0812">Transmembrane</keyword>